<dbReference type="Proteomes" id="UP001313282">
    <property type="component" value="Unassembled WGS sequence"/>
</dbReference>
<keyword evidence="2" id="KW-1185">Reference proteome</keyword>
<accession>A0AAN8MR79</accession>
<proteinExistence type="predicted"/>
<evidence type="ECO:0000313" key="2">
    <source>
        <dbReference type="Proteomes" id="UP001313282"/>
    </source>
</evidence>
<organism evidence="1 2">
    <name type="scientific">Orbilia javanica</name>
    <dbReference type="NCBI Taxonomy" id="47235"/>
    <lineage>
        <taxon>Eukaryota</taxon>
        <taxon>Fungi</taxon>
        <taxon>Dikarya</taxon>
        <taxon>Ascomycota</taxon>
        <taxon>Pezizomycotina</taxon>
        <taxon>Orbiliomycetes</taxon>
        <taxon>Orbiliales</taxon>
        <taxon>Orbiliaceae</taxon>
        <taxon>Orbilia</taxon>
    </lineage>
</organism>
<reference evidence="1 2" key="1">
    <citation type="submission" date="2019-10" db="EMBL/GenBank/DDBJ databases">
        <authorList>
            <person name="Palmer J.M."/>
        </authorList>
    </citation>
    <scope>NUCLEOTIDE SEQUENCE [LARGE SCALE GENOMIC DNA]</scope>
    <source>
        <strain evidence="1 2">TWF718</strain>
    </source>
</reference>
<dbReference type="AlphaFoldDB" id="A0AAN8MR79"/>
<evidence type="ECO:0000313" key="1">
    <source>
        <dbReference type="EMBL" id="KAK6342841.1"/>
    </source>
</evidence>
<gene>
    <name evidence="1" type="ORF">TWF718_008224</name>
</gene>
<dbReference type="EMBL" id="JAVHNR010000005">
    <property type="protein sequence ID" value="KAK6342841.1"/>
    <property type="molecule type" value="Genomic_DNA"/>
</dbReference>
<name>A0AAN8MR79_9PEZI</name>
<comment type="caution">
    <text evidence="1">The sequence shown here is derived from an EMBL/GenBank/DDBJ whole genome shotgun (WGS) entry which is preliminary data.</text>
</comment>
<protein>
    <submittedName>
        <fullName evidence="1">Uncharacterized protein</fullName>
    </submittedName>
</protein>
<sequence length="227" mass="25563">MSTPNISLSRSLEILKRTGFTAHSGFLTYSPIDFFHPSVMCDKSFEHWLGHPYPKLDPAQIHHLLLSYLCENEYTYPESLSNPPRNIEVLVDTCSYVFSSRITSQFKQDMESLCASYGENTKEEGGVAQTLFACSGETEFNKTGATLEEWFAAMVDMVCNDYNRKMEMTKMAVTIRAAGVIEKRSLWEGVKGGFMKALRMGNGVGLKERKGLGVAAWVYSHIKKSRK</sequence>